<dbReference type="KEGG" id="samb:SAM23877_5656"/>
<reference evidence="2" key="1">
    <citation type="journal article" date="2015" name="J. Biotechnol.">
        <title>Complete genome sequence of Streptomyces ambofaciens ATCC 23877, the spiramycin producer.</title>
        <authorList>
            <person name="Thibessard A."/>
            <person name="Haas D."/>
            <person name="Gerbaud C."/>
            <person name="Aigle B."/>
            <person name="Lautru S."/>
            <person name="Pernodet J.L."/>
            <person name="Leblond P."/>
        </authorList>
    </citation>
    <scope>NUCLEOTIDE SEQUENCE [LARGE SCALE GENOMIC DNA]</scope>
    <source>
        <strain evidence="2">ATCC 23877 / 3486 / DSM 40053 / JCM 4204 / NBRC 12836 / NRRL B-2516</strain>
    </source>
</reference>
<dbReference type="EMBL" id="CP012382">
    <property type="protein sequence ID" value="AKZ58701.1"/>
    <property type="molecule type" value="Genomic_DNA"/>
</dbReference>
<gene>
    <name evidence="1" type="ORF">SAM23877_5656</name>
</gene>
<accession>A0A0K2B0N4</accession>
<protein>
    <submittedName>
        <fullName evidence="1">Uncharacterized protein</fullName>
    </submittedName>
</protein>
<dbReference type="Proteomes" id="UP000061018">
    <property type="component" value="Chromosome"/>
</dbReference>
<organism evidence="1 2">
    <name type="scientific">Streptomyces ambofaciens (strain ATCC 23877 / 3486 / DSM 40053 / JCM 4204 / NBRC 12836 / NRRL B-2516)</name>
    <dbReference type="NCBI Taxonomy" id="278992"/>
    <lineage>
        <taxon>Bacteria</taxon>
        <taxon>Bacillati</taxon>
        <taxon>Actinomycetota</taxon>
        <taxon>Actinomycetes</taxon>
        <taxon>Kitasatosporales</taxon>
        <taxon>Streptomycetaceae</taxon>
        <taxon>Streptomyces</taxon>
    </lineage>
</organism>
<proteinExistence type="predicted"/>
<sequence>MPGHTEGEFGRLCVTGVPGAPFMGFGIQSMQVPQLLPEQLFEFLFAMHPGTQEYRHERSEFVFPGELFLSERDQVPMEESSGLGPAQLIVEPHDKGVLSQSGTRSQAGEGIPAQPGDEFLPQLMMCHYASSSIASAVTLAPARSHTAASPPV</sequence>
<evidence type="ECO:0000313" key="1">
    <source>
        <dbReference type="EMBL" id="AKZ58701.1"/>
    </source>
</evidence>
<name>A0A0K2B0N4_STRA7</name>
<dbReference type="AlphaFoldDB" id="A0A0K2B0N4"/>
<evidence type="ECO:0000313" key="2">
    <source>
        <dbReference type="Proteomes" id="UP000061018"/>
    </source>
</evidence>